<evidence type="ECO:0000313" key="2">
    <source>
        <dbReference type="EMBL" id="CAL1167429.1"/>
    </source>
</evidence>
<reference evidence="1" key="1">
    <citation type="submission" date="2022-10" db="EMBL/GenBank/DDBJ databases">
        <authorList>
            <person name="Chen Y."/>
            <person name="Dougan E. K."/>
            <person name="Chan C."/>
            <person name="Rhodes N."/>
            <person name="Thang M."/>
        </authorList>
    </citation>
    <scope>NUCLEOTIDE SEQUENCE</scope>
</reference>
<keyword evidence="3" id="KW-1185">Reference proteome</keyword>
<dbReference type="EMBL" id="CAMXCT010006157">
    <property type="protein sequence ID" value="CAI4014054.1"/>
    <property type="molecule type" value="Genomic_DNA"/>
</dbReference>
<evidence type="ECO:0000313" key="3">
    <source>
        <dbReference type="Proteomes" id="UP001152797"/>
    </source>
</evidence>
<protein>
    <submittedName>
        <fullName evidence="1">Uncharacterized protein</fullName>
    </submittedName>
</protein>
<reference evidence="2" key="2">
    <citation type="submission" date="2024-04" db="EMBL/GenBank/DDBJ databases">
        <authorList>
            <person name="Chen Y."/>
            <person name="Shah S."/>
            <person name="Dougan E. K."/>
            <person name="Thang M."/>
            <person name="Chan C."/>
        </authorList>
    </citation>
    <scope>NUCLEOTIDE SEQUENCE [LARGE SCALE GENOMIC DNA]</scope>
</reference>
<accession>A0A9P1GKP8</accession>
<proteinExistence type="predicted"/>
<dbReference type="AlphaFoldDB" id="A0A9P1GKP8"/>
<dbReference type="EMBL" id="CAMXCT030006157">
    <property type="protein sequence ID" value="CAL4801366.1"/>
    <property type="molecule type" value="Genomic_DNA"/>
</dbReference>
<name>A0A9P1GKP8_9DINO</name>
<gene>
    <name evidence="1" type="ORF">C1SCF055_LOCUS38984</name>
</gene>
<dbReference type="EMBL" id="CAMXCT020006157">
    <property type="protein sequence ID" value="CAL1167429.1"/>
    <property type="molecule type" value="Genomic_DNA"/>
</dbReference>
<sequence>MDRVHFNSPARTRAPQCLDNKTAESSLELLQAQASALGCIAFKLPKWNALAGKALSHSVNVVESLFKQHEPLIYKIGVTHDPAWRWSNPIYGYCGDRDKWSNMTVFFASDEPYSTGMLVGLAVAMFDSASSCRSAIRTAKSVVADIGKAGAAKSPGLNEVANCSEKSSERDLTSVSDKKFLLTLPIKMSRLPKPPGVRYRGDLDAISLSSWCNFLVTYGCWHVLTGLAKPDPLREQAILSEFWARYRTWKPHHQIFRVIDAEGIDVSRLAPFVLHGDEGRGYKKQGFLVCSFHSYLGQGTELANSSRKKRPYKAMRLNYVGSSWSHRFVTATLPKMFKDEAAFQEILTFIKNDALDLLYNGVSDSDGNKYRIAVLQCCGDWQFLVKAGNLARSFSSVEKRPRRGICHYCHAGQLHIPFEDFSTNAAWVRTQFARDDQPFVTRPTLLDLPHEEGYAARFFTFDLWHCWHLGLGKAFLGSVLALMSERMPGGNIDLRFSNLSDKFLSWAEEAKITPYIGGLSKETIQWPDKKSYPNGHWNKGHTTTTLMKFVVWYLQREDLRDDPLLSKSLEAAVVMDEALHTLYSSDLWLDKNVAREVGQKGLRHLALYQQMAATSFHAKTALYVFMPKSHNCNHIFLELAECQTEYILNPLAHSVQVDEDMVGRCSRVSRRVSPLQVVKRVMQRCLRATFAHYVKCGYLNAL</sequence>
<organism evidence="1">
    <name type="scientific">Cladocopium goreaui</name>
    <dbReference type="NCBI Taxonomy" id="2562237"/>
    <lineage>
        <taxon>Eukaryota</taxon>
        <taxon>Sar</taxon>
        <taxon>Alveolata</taxon>
        <taxon>Dinophyceae</taxon>
        <taxon>Suessiales</taxon>
        <taxon>Symbiodiniaceae</taxon>
        <taxon>Cladocopium</taxon>
    </lineage>
</organism>
<dbReference type="Proteomes" id="UP001152797">
    <property type="component" value="Unassembled WGS sequence"/>
</dbReference>
<evidence type="ECO:0000313" key="1">
    <source>
        <dbReference type="EMBL" id="CAI4014054.1"/>
    </source>
</evidence>
<comment type="caution">
    <text evidence="1">The sequence shown here is derived from an EMBL/GenBank/DDBJ whole genome shotgun (WGS) entry which is preliminary data.</text>
</comment>